<keyword evidence="1" id="KW-0145">Chemotaxis</keyword>
<evidence type="ECO:0000259" key="5">
    <source>
        <dbReference type="PROSITE" id="PS50110"/>
    </source>
</evidence>
<sequence>MAAARVVIVDDSPFSIAVIRNILEENGFEVVGDAGTLEEVKQVVAASRPDLVTMDMTLPGTDGLECTRAVHAIDPNVKVIVISSMMDEEILKEAKENHVSGYIQKPVDADELIAAIQRVTAYDELFKDLENEYFEVFKESLKDGLNRMTKTLLTYKSESELHEDFESRGIAVIVGIIGKFSGRLMIDLSKETAQALVAAMMKKEPSSTAEITAALAEYTNIVAGNACSILNRKNKAFGLRLAPPSIMHGDRMLISQATFKTMSATADTSYGEVLLNVGFKRGEDKWT</sequence>
<dbReference type="PROSITE" id="PS50110">
    <property type="entry name" value="RESPONSE_REGULATORY"/>
    <property type="match status" value="1"/>
</dbReference>
<accession>A0ABX0F853</accession>
<dbReference type="PANTHER" id="PTHR44591:SF14">
    <property type="entry name" value="PROTEIN PILG"/>
    <property type="match status" value="1"/>
</dbReference>
<gene>
    <name evidence="6" type="ORF">GYN08_12670</name>
</gene>
<evidence type="ECO:0000256" key="3">
    <source>
        <dbReference type="ARBA" id="ARBA00023012"/>
    </source>
</evidence>
<dbReference type="Gene3D" id="3.40.50.2300">
    <property type="match status" value="1"/>
</dbReference>
<keyword evidence="7" id="KW-1185">Reference proteome</keyword>
<organism evidence="6 7">
    <name type="scientific">Saccharibacillus alkalitolerans</name>
    <dbReference type="NCBI Taxonomy" id="2705290"/>
    <lineage>
        <taxon>Bacteria</taxon>
        <taxon>Bacillati</taxon>
        <taxon>Bacillota</taxon>
        <taxon>Bacilli</taxon>
        <taxon>Bacillales</taxon>
        <taxon>Paenibacillaceae</taxon>
        <taxon>Saccharibacillus</taxon>
    </lineage>
</organism>
<dbReference type="Pfam" id="PF00072">
    <property type="entry name" value="Response_reg"/>
    <property type="match status" value="1"/>
</dbReference>
<dbReference type="InterPro" id="IPR028976">
    <property type="entry name" value="CheC-like_sf"/>
</dbReference>
<evidence type="ECO:0000313" key="7">
    <source>
        <dbReference type="Proteomes" id="UP000800303"/>
    </source>
</evidence>
<dbReference type="SMART" id="SM00448">
    <property type="entry name" value="REC"/>
    <property type="match status" value="1"/>
</dbReference>
<evidence type="ECO:0000256" key="1">
    <source>
        <dbReference type="ARBA" id="ARBA00022500"/>
    </source>
</evidence>
<dbReference type="EMBL" id="JAAFGS010000004">
    <property type="protein sequence ID" value="NGZ76174.1"/>
    <property type="molecule type" value="Genomic_DNA"/>
</dbReference>
<reference evidence="6 7" key="1">
    <citation type="submission" date="2020-01" db="EMBL/GenBank/DDBJ databases">
        <title>Polyphasic characterisation and genomic insights into a novel alkali tolerant bacterium VR-M41.</title>
        <authorList>
            <person name="Vemuluri V.R."/>
        </authorList>
    </citation>
    <scope>NUCLEOTIDE SEQUENCE [LARGE SCALE GENOMIC DNA]</scope>
    <source>
        <strain evidence="6 7">VR-M41</strain>
    </source>
</reference>
<evidence type="ECO:0000256" key="2">
    <source>
        <dbReference type="ARBA" id="ARBA00022553"/>
    </source>
</evidence>
<keyword evidence="2 4" id="KW-0597">Phosphoprotein</keyword>
<dbReference type="InterPro" id="IPR028051">
    <property type="entry name" value="CheX-like_dom"/>
</dbReference>
<dbReference type="CDD" id="cd17906">
    <property type="entry name" value="CheX"/>
    <property type="match status" value="1"/>
</dbReference>
<proteinExistence type="predicted"/>
<dbReference type="Pfam" id="PF13690">
    <property type="entry name" value="CheX"/>
    <property type="match status" value="1"/>
</dbReference>
<dbReference type="SUPFAM" id="SSF103039">
    <property type="entry name" value="CheC-like"/>
    <property type="match status" value="1"/>
</dbReference>
<protein>
    <submittedName>
        <fullName evidence="6">Response regulator</fullName>
    </submittedName>
</protein>
<dbReference type="Gene3D" id="3.40.1550.10">
    <property type="entry name" value="CheC-like"/>
    <property type="match status" value="1"/>
</dbReference>
<dbReference type="SUPFAM" id="SSF52172">
    <property type="entry name" value="CheY-like"/>
    <property type="match status" value="1"/>
</dbReference>
<dbReference type="Proteomes" id="UP000800303">
    <property type="component" value="Unassembled WGS sequence"/>
</dbReference>
<dbReference type="InterPro" id="IPR050595">
    <property type="entry name" value="Bact_response_regulator"/>
</dbReference>
<feature type="modified residue" description="4-aspartylphosphate" evidence="4">
    <location>
        <position position="55"/>
    </location>
</feature>
<comment type="caution">
    <text evidence="6">The sequence shown here is derived from an EMBL/GenBank/DDBJ whole genome shotgun (WGS) entry which is preliminary data.</text>
</comment>
<evidence type="ECO:0000313" key="6">
    <source>
        <dbReference type="EMBL" id="NGZ76174.1"/>
    </source>
</evidence>
<dbReference type="InterPro" id="IPR001789">
    <property type="entry name" value="Sig_transdc_resp-reg_receiver"/>
</dbReference>
<dbReference type="PANTHER" id="PTHR44591">
    <property type="entry name" value="STRESS RESPONSE REGULATOR PROTEIN 1"/>
    <property type="match status" value="1"/>
</dbReference>
<feature type="domain" description="Response regulatory" evidence="5">
    <location>
        <begin position="5"/>
        <end position="120"/>
    </location>
</feature>
<dbReference type="RefSeq" id="WP_166274747.1">
    <property type="nucleotide sequence ID" value="NZ_JAAFGS010000004.1"/>
</dbReference>
<name>A0ABX0F853_9BACL</name>
<evidence type="ECO:0000256" key="4">
    <source>
        <dbReference type="PROSITE-ProRule" id="PRU00169"/>
    </source>
</evidence>
<keyword evidence="3" id="KW-0902">Two-component regulatory system</keyword>
<dbReference type="InterPro" id="IPR011006">
    <property type="entry name" value="CheY-like_superfamily"/>
</dbReference>